<evidence type="ECO:0000313" key="1">
    <source>
        <dbReference type="EMBL" id="QJA55565.1"/>
    </source>
</evidence>
<proteinExistence type="predicted"/>
<organism evidence="1">
    <name type="scientific">viral metagenome</name>
    <dbReference type="NCBI Taxonomy" id="1070528"/>
    <lineage>
        <taxon>unclassified sequences</taxon>
        <taxon>metagenomes</taxon>
        <taxon>organismal metagenomes</taxon>
    </lineage>
</organism>
<accession>A0A6M3IDP6</accession>
<reference evidence="1" key="1">
    <citation type="submission" date="2020-03" db="EMBL/GenBank/DDBJ databases">
        <title>The deep terrestrial virosphere.</title>
        <authorList>
            <person name="Holmfeldt K."/>
            <person name="Nilsson E."/>
            <person name="Simone D."/>
            <person name="Lopez-Fernandez M."/>
            <person name="Wu X."/>
            <person name="de Brujin I."/>
            <person name="Lundin D."/>
            <person name="Andersson A."/>
            <person name="Bertilsson S."/>
            <person name="Dopson M."/>
        </authorList>
    </citation>
    <scope>NUCLEOTIDE SEQUENCE</scope>
    <source>
        <strain evidence="1">MM415B02033</strain>
    </source>
</reference>
<dbReference type="EMBL" id="MT141166">
    <property type="protein sequence ID" value="QJA55565.1"/>
    <property type="molecule type" value="Genomic_DNA"/>
</dbReference>
<protein>
    <submittedName>
        <fullName evidence="1">Uncharacterized protein</fullName>
    </submittedName>
</protein>
<dbReference type="AlphaFoldDB" id="A0A6M3IDP6"/>
<sequence length="72" mass="7955">MTVGELIETLRNFPADMPVLVNGYGGGFDEPDAPLIKRVVRDTCAGYYEAAYTSCFDPDESVDSFDALCIRR</sequence>
<gene>
    <name evidence="1" type="ORF">MM415B02033_0016</name>
</gene>
<name>A0A6M3IDP6_9ZZZZ</name>